<evidence type="ECO:0000259" key="2">
    <source>
        <dbReference type="Pfam" id="PF12146"/>
    </source>
</evidence>
<dbReference type="InterPro" id="IPR051044">
    <property type="entry name" value="MAG_DAG_Lipase"/>
</dbReference>
<feature type="active site" description="Charge relay system" evidence="1">
    <location>
        <position position="225"/>
    </location>
</feature>
<proteinExistence type="predicted"/>
<evidence type="ECO:0000256" key="1">
    <source>
        <dbReference type="PIRSR" id="PIRSR017388-1"/>
    </source>
</evidence>
<dbReference type="SUPFAM" id="SSF53474">
    <property type="entry name" value="alpha/beta-Hydrolases"/>
    <property type="match status" value="1"/>
</dbReference>
<gene>
    <name evidence="3" type="ORF">C5L31_001713</name>
</gene>
<organism evidence="3 4">
    <name type="scientific">Secundilactobacillus malefermentans</name>
    <dbReference type="NCBI Taxonomy" id="176292"/>
    <lineage>
        <taxon>Bacteria</taxon>
        <taxon>Bacillati</taxon>
        <taxon>Bacillota</taxon>
        <taxon>Bacilli</taxon>
        <taxon>Lactobacillales</taxon>
        <taxon>Lactobacillaceae</taxon>
        <taxon>Secundilactobacillus</taxon>
    </lineage>
</organism>
<keyword evidence="4" id="KW-1185">Reference proteome</keyword>
<dbReference type="Pfam" id="PF12146">
    <property type="entry name" value="Hydrolase_4"/>
    <property type="match status" value="1"/>
</dbReference>
<dbReference type="STRING" id="1122149.FD44_GL000373"/>
<reference evidence="3 4" key="1">
    <citation type="journal article" date="2019" name="Appl. Microbiol. Biotechnol.">
        <title>Uncovering carbohydrate metabolism through a genotype-phenotype association study of 56 lactic acid bacteria genomes.</title>
        <authorList>
            <person name="Buron-Moles G."/>
            <person name="Chailyan A."/>
            <person name="Dolejs I."/>
            <person name="Forster J."/>
            <person name="Miks M.H."/>
        </authorList>
    </citation>
    <scope>NUCLEOTIDE SEQUENCE [LARGE SCALE GENOMIC DNA]</scope>
    <source>
        <strain evidence="3 4">ATCC 49373</strain>
    </source>
</reference>
<feature type="active site" description="Nucleophile" evidence="1">
    <location>
        <position position="94"/>
    </location>
</feature>
<accession>A0A4R5NKB0</accession>
<evidence type="ECO:0000313" key="4">
    <source>
        <dbReference type="Proteomes" id="UP000294854"/>
    </source>
</evidence>
<dbReference type="InterPro" id="IPR022742">
    <property type="entry name" value="Hydrolase_4"/>
</dbReference>
<dbReference type="GO" id="GO:0052689">
    <property type="term" value="F:carboxylic ester hydrolase activity"/>
    <property type="evidence" value="ECO:0007669"/>
    <property type="project" value="InterPro"/>
</dbReference>
<evidence type="ECO:0000313" key="3">
    <source>
        <dbReference type="EMBL" id="TDG75083.1"/>
    </source>
</evidence>
<name>A0A4R5NKB0_9LACO</name>
<dbReference type="InterPro" id="IPR012354">
    <property type="entry name" value="Esterase_lipase"/>
</dbReference>
<dbReference type="OrthoDB" id="9800213at2"/>
<dbReference type="InterPro" id="IPR029058">
    <property type="entry name" value="AB_hydrolase_fold"/>
</dbReference>
<sequence length="251" mass="27974">MPVLPETFYFKGGPTAILLFHTFSSSPIDVRSFAQDLNKAGYTVLCPLFSGHGTDDPENVITNGHPDMWWEDALAAYQLLKRDGYSPIAVFGESLGGIFALKLMETFPEISCGGTISTPLFPVDKTHVKARFVERAQNWFQKEKLSPETIAERVGWLSEHISDQLQAISAYTVGIHDDLSSIKQPVFIAEGTADELLDPKINEQLATYLRPTTSVTLKKYEGAPHVITYSKYRQQLAADVIEFIKNKESSK</sequence>
<dbReference type="Proteomes" id="UP000294854">
    <property type="component" value="Unassembled WGS sequence"/>
</dbReference>
<feature type="domain" description="Serine aminopeptidase S33" evidence="2">
    <location>
        <begin position="16"/>
        <end position="228"/>
    </location>
</feature>
<dbReference type="RefSeq" id="WP_010619342.1">
    <property type="nucleotide sequence ID" value="NZ_PUFO01000070.1"/>
</dbReference>
<dbReference type="PIRSF" id="PIRSF017388">
    <property type="entry name" value="Esterase_lipase"/>
    <property type="match status" value="1"/>
</dbReference>
<protein>
    <recommendedName>
        <fullName evidence="2">Serine aminopeptidase S33 domain-containing protein</fullName>
    </recommendedName>
</protein>
<dbReference type="PANTHER" id="PTHR11614">
    <property type="entry name" value="PHOSPHOLIPASE-RELATED"/>
    <property type="match status" value="1"/>
</dbReference>
<comment type="caution">
    <text evidence="3">The sequence shown here is derived from an EMBL/GenBank/DDBJ whole genome shotgun (WGS) entry which is preliminary data.</text>
</comment>
<feature type="active site" description="Charge relay system" evidence="1">
    <location>
        <position position="194"/>
    </location>
</feature>
<dbReference type="AlphaFoldDB" id="A0A4R5NKB0"/>
<dbReference type="Gene3D" id="3.40.50.1820">
    <property type="entry name" value="alpha/beta hydrolase"/>
    <property type="match status" value="1"/>
</dbReference>
<dbReference type="EMBL" id="PUFO01000070">
    <property type="protein sequence ID" value="TDG75083.1"/>
    <property type="molecule type" value="Genomic_DNA"/>
</dbReference>